<dbReference type="Proteomes" id="UP001234297">
    <property type="component" value="Chromosome 10"/>
</dbReference>
<comment type="caution">
    <text evidence="1">The sequence shown here is derived from an EMBL/GenBank/DDBJ whole genome shotgun (WGS) entry which is preliminary data.</text>
</comment>
<reference evidence="1 2" key="1">
    <citation type="journal article" date="2022" name="Hortic Res">
        <title>A haplotype resolved chromosomal level avocado genome allows analysis of novel avocado genes.</title>
        <authorList>
            <person name="Nath O."/>
            <person name="Fletcher S.J."/>
            <person name="Hayward A."/>
            <person name="Shaw L.M."/>
            <person name="Masouleh A.K."/>
            <person name="Furtado A."/>
            <person name="Henry R.J."/>
            <person name="Mitter N."/>
        </authorList>
    </citation>
    <scope>NUCLEOTIDE SEQUENCE [LARGE SCALE GENOMIC DNA]</scope>
    <source>
        <strain evidence="2">cv. Hass</strain>
    </source>
</reference>
<dbReference type="EMBL" id="CM056818">
    <property type="protein sequence ID" value="KAJ8621800.1"/>
    <property type="molecule type" value="Genomic_DNA"/>
</dbReference>
<evidence type="ECO:0000313" key="2">
    <source>
        <dbReference type="Proteomes" id="UP001234297"/>
    </source>
</evidence>
<protein>
    <submittedName>
        <fullName evidence="1">Uncharacterized protein</fullName>
    </submittedName>
</protein>
<gene>
    <name evidence="1" type="ORF">MRB53_030329</name>
</gene>
<accession>A0ACC2KKV8</accession>
<name>A0ACC2KKV8_PERAE</name>
<evidence type="ECO:0000313" key="1">
    <source>
        <dbReference type="EMBL" id="KAJ8621800.1"/>
    </source>
</evidence>
<proteinExistence type="predicted"/>
<organism evidence="1 2">
    <name type="scientific">Persea americana</name>
    <name type="common">Avocado</name>
    <dbReference type="NCBI Taxonomy" id="3435"/>
    <lineage>
        <taxon>Eukaryota</taxon>
        <taxon>Viridiplantae</taxon>
        <taxon>Streptophyta</taxon>
        <taxon>Embryophyta</taxon>
        <taxon>Tracheophyta</taxon>
        <taxon>Spermatophyta</taxon>
        <taxon>Magnoliopsida</taxon>
        <taxon>Magnoliidae</taxon>
        <taxon>Laurales</taxon>
        <taxon>Lauraceae</taxon>
        <taxon>Persea</taxon>
    </lineage>
</organism>
<keyword evidence="2" id="KW-1185">Reference proteome</keyword>
<sequence length="103" mass="11511">MGTAAMHPEFLRMEIIQALYSGTSSRRTGGTSRTHWTMCCCQGRGCYRISSMELLNHRYGKVQNTKVTSILEVKLKNLSLEAWNSIKQSVNLREGTTKPGDGT</sequence>